<dbReference type="AlphaFoldDB" id="V6JNZ3"/>
<dbReference type="STRING" id="1352936.M878_36645"/>
<organism evidence="1 2">
    <name type="scientific">Streptomyces roseochromogenus subsp. oscitans DS 12.976</name>
    <dbReference type="NCBI Taxonomy" id="1352936"/>
    <lineage>
        <taxon>Bacteria</taxon>
        <taxon>Bacillati</taxon>
        <taxon>Actinomycetota</taxon>
        <taxon>Actinomycetes</taxon>
        <taxon>Kitasatosporales</taxon>
        <taxon>Streptomycetaceae</taxon>
        <taxon>Streptomyces</taxon>
    </lineage>
</organism>
<evidence type="ECO:0000313" key="2">
    <source>
        <dbReference type="Proteomes" id="UP000017984"/>
    </source>
</evidence>
<gene>
    <name evidence="1" type="ORF">M878_36645</name>
</gene>
<comment type="caution">
    <text evidence="1">The sequence shown here is derived from an EMBL/GenBank/DDBJ whole genome shotgun (WGS) entry which is preliminary data.</text>
</comment>
<name>V6JNZ3_STRRC</name>
<proteinExistence type="predicted"/>
<reference evidence="1 2" key="1">
    <citation type="journal article" date="2014" name="Genome Announc.">
        <title>Draft Genome Sequence of Streptomyces roseochromogenes subsp. oscitans DS 12.976, Producer of the Aminocoumarin Antibiotic Clorobiocin.</title>
        <authorList>
            <person name="Ruckert C."/>
            <person name="Kalinowski J."/>
            <person name="Heide L."/>
            <person name="Apel A.K."/>
        </authorList>
    </citation>
    <scope>NUCLEOTIDE SEQUENCE [LARGE SCALE GENOMIC DNA]</scope>
    <source>
        <strain evidence="1 2">DS 12.976</strain>
    </source>
</reference>
<sequence>MIGNGACRVYYEVKGRPHALVKATDVERTEDLIH</sequence>
<evidence type="ECO:0000313" key="1">
    <source>
        <dbReference type="EMBL" id="EST21607.1"/>
    </source>
</evidence>
<keyword evidence="2" id="KW-1185">Reference proteome</keyword>
<dbReference type="Proteomes" id="UP000017984">
    <property type="component" value="Chromosome"/>
</dbReference>
<dbReference type="PATRIC" id="fig|1352936.5.peg.7613"/>
<dbReference type="EMBL" id="AWQX01000318">
    <property type="protein sequence ID" value="EST21607.1"/>
    <property type="molecule type" value="Genomic_DNA"/>
</dbReference>
<protein>
    <submittedName>
        <fullName evidence="1">Uncharacterized protein</fullName>
    </submittedName>
</protein>
<accession>V6JNZ3</accession>
<dbReference type="HOGENOM" id="CLU_3376412_0_0_11"/>